<keyword evidence="2" id="KW-0808">Transferase</keyword>
<name>A0ABT0IX43_9HYPH</name>
<accession>A0ABT0IX43</accession>
<dbReference type="EMBL" id="JALPRY010000028">
    <property type="protein sequence ID" value="MCK8782447.1"/>
    <property type="molecule type" value="Genomic_DNA"/>
</dbReference>
<dbReference type="Proteomes" id="UP001202827">
    <property type="component" value="Unassembled WGS sequence"/>
</dbReference>
<comment type="caution">
    <text evidence="3">The sequence shown here is derived from an EMBL/GenBank/DDBJ whole genome shotgun (WGS) entry which is preliminary data.</text>
</comment>
<dbReference type="RefSeq" id="WP_248684739.1">
    <property type="nucleotide sequence ID" value="NZ_JALPRY010000028.1"/>
</dbReference>
<dbReference type="Pfam" id="PF03808">
    <property type="entry name" value="Glyco_tran_WecG"/>
    <property type="match status" value="1"/>
</dbReference>
<dbReference type="NCBIfam" id="TIGR00696">
    <property type="entry name" value="wecG_tagA_cpsF"/>
    <property type="match status" value="1"/>
</dbReference>
<dbReference type="CDD" id="cd06533">
    <property type="entry name" value="Glyco_transf_WecG_TagA"/>
    <property type="match status" value="1"/>
</dbReference>
<sequence>MAIIETSAVRSDHVGGPSQRKYFLGSPFDPVPAERVLGLLANPAAAAMGFRYIVTPNVDHVVRMGRNIDIKRFYRQAWFSVCDSRPIAMLARLVFLKLPVVTGSDLTVSLFKSVIRDGDLITLIASQEAVVHDLRERYPNVRFRAYLPPQGIWDNPEAMQACIDFAARAEARFVFIAVGSPQSEKIAYELSRHPDARGIGLCIGASLEFLVGVKKRAPLWMQRAGLEWVHRMASDPRRLWRRYAYAVLPLASLFLEELASRPKPKSP</sequence>
<protein>
    <submittedName>
        <fullName evidence="3">WecB/TagA/CpsF family glycosyltransferase</fullName>
    </submittedName>
</protein>
<evidence type="ECO:0000313" key="4">
    <source>
        <dbReference type="Proteomes" id="UP001202827"/>
    </source>
</evidence>
<gene>
    <name evidence="3" type="ORF">M0654_20940</name>
</gene>
<evidence type="ECO:0000313" key="3">
    <source>
        <dbReference type="EMBL" id="MCK8782447.1"/>
    </source>
</evidence>
<keyword evidence="4" id="KW-1185">Reference proteome</keyword>
<evidence type="ECO:0000256" key="1">
    <source>
        <dbReference type="ARBA" id="ARBA00022676"/>
    </source>
</evidence>
<keyword evidence="1" id="KW-0328">Glycosyltransferase</keyword>
<dbReference type="PANTHER" id="PTHR34136:SF1">
    <property type="entry name" value="UDP-N-ACETYL-D-MANNOSAMINURONIC ACID TRANSFERASE"/>
    <property type="match status" value="1"/>
</dbReference>
<evidence type="ECO:0000256" key="2">
    <source>
        <dbReference type="ARBA" id="ARBA00022679"/>
    </source>
</evidence>
<proteinExistence type="predicted"/>
<organism evidence="3 4">
    <name type="scientific">Neorhizobium turbinariae</name>
    <dbReference type="NCBI Taxonomy" id="2937795"/>
    <lineage>
        <taxon>Bacteria</taxon>
        <taxon>Pseudomonadati</taxon>
        <taxon>Pseudomonadota</taxon>
        <taxon>Alphaproteobacteria</taxon>
        <taxon>Hyphomicrobiales</taxon>
        <taxon>Rhizobiaceae</taxon>
        <taxon>Rhizobium/Agrobacterium group</taxon>
        <taxon>Neorhizobium</taxon>
    </lineage>
</organism>
<reference evidence="3 4" key="1">
    <citation type="submission" date="2022-04" db="EMBL/GenBank/DDBJ databases">
        <title>Rhizobium coralii sp. nov., isolated from coral Turbinaria peltata.</title>
        <authorList>
            <person name="Sun H."/>
        </authorList>
    </citation>
    <scope>NUCLEOTIDE SEQUENCE [LARGE SCALE GENOMIC DNA]</scope>
    <source>
        <strain evidence="3 4">NTR19</strain>
    </source>
</reference>
<dbReference type="PANTHER" id="PTHR34136">
    <property type="match status" value="1"/>
</dbReference>
<dbReference type="InterPro" id="IPR004629">
    <property type="entry name" value="WecG_TagA_CpsF"/>
</dbReference>